<dbReference type="Proteomes" id="UP000005631">
    <property type="component" value="Chromosome"/>
</dbReference>
<dbReference type="InterPro" id="IPR011051">
    <property type="entry name" value="RmlC_Cupin_sf"/>
</dbReference>
<feature type="domain" description="Pirin C-terminal" evidence="5">
    <location>
        <begin position="177"/>
        <end position="275"/>
    </location>
</feature>
<evidence type="ECO:0000259" key="5">
    <source>
        <dbReference type="Pfam" id="PF05726"/>
    </source>
</evidence>
<keyword evidence="2" id="KW-0479">Metal-binding</keyword>
<dbReference type="RefSeq" id="WP_014201024.1">
    <property type="nucleotide sequence ID" value="NC_016599.1"/>
</dbReference>
<keyword evidence="7" id="KW-1185">Reference proteome</keyword>
<proteinExistence type="inferred from homology"/>
<sequence length="291" mass="32933">MSNTDLIIEERSRDIGDFLVGRILPFRKKRMVGPFIYFDHMGPKEFGSNERMDIGPHPHIGLSTLTYLLEGKIVHRDSLGTEQTIKPGAVNWMTAGSGIVHSERSPKDPVEKINRMHGLQIWVALPLEHEEIEPSFHHIEANQLPTWKGKNLDFKLIAGKAFGKESPVPVYSDLFLMEVHTNEESEINLVDKVRGEVAIYVLEGGVKACDQIIPKGNVLVSKKPNECGFIVEKGSHILIFGGEPFEEERHIYWNFVASSKDKIEAAKERWKNHKFSKISGDDGYVPLPEDR</sequence>
<comment type="cofactor">
    <cofactor evidence="2">
        <name>Fe cation</name>
        <dbReference type="ChEBI" id="CHEBI:24875"/>
    </cofactor>
    <text evidence="2">Binds 1 Fe cation per subunit.</text>
</comment>
<dbReference type="STRING" id="926562.Oweho_0649"/>
<evidence type="ECO:0000256" key="2">
    <source>
        <dbReference type="PIRSR" id="PIRSR006232-1"/>
    </source>
</evidence>
<evidence type="ECO:0000256" key="3">
    <source>
        <dbReference type="RuleBase" id="RU003457"/>
    </source>
</evidence>
<dbReference type="PANTHER" id="PTHR13903">
    <property type="entry name" value="PIRIN-RELATED"/>
    <property type="match status" value="1"/>
</dbReference>
<keyword evidence="2" id="KW-0408">Iron</keyword>
<evidence type="ECO:0000313" key="7">
    <source>
        <dbReference type="Proteomes" id="UP000005631"/>
    </source>
</evidence>
<dbReference type="InterPro" id="IPR008778">
    <property type="entry name" value="Pirin_C_dom"/>
</dbReference>
<dbReference type="InterPro" id="IPR014710">
    <property type="entry name" value="RmlC-like_jellyroll"/>
</dbReference>
<dbReference type="HOGENOM" id="CLU_045717_1_1_10"/>
<dbReference type="Gene3D" id="2.60.120.10">
    <property type="entry name" value="Jelly Rolls"/>
    <property type="match status" value="2"/>
</dbReference>
<feature type="binding site" evidence="2">
    <location>
        <position position="103"/>
    </location>
    <ligand>
        <name>Fe cation</name>
        <dbReference type="ChEBI" id="CHEBI:24875"/>
    </ligand>
</feature>
<comment type="similarity">
    <text evidence="1 3">Belongs to the pirin family.</text>
</comment>
<dbReference type="PANTHER" id="PTHR13903:SF8">
    <property type="entry name" value="PIRIN"/>
    <property type="match status" value="1"/>
</dbReference>
<dbReference type="InterPro" id="IPR012093">
    <property type="entry name" value="Pirin"/>
</dbReference>
<dbReference type="eggNOG" id="COG1741">
    <property type="taxonomic scope" value="Bacteria"/>
</dbReference>
<evidence type="ECO:0000256" key="1">
    <source>
        <dbReference type="ARBA" id="ARBA00008416"/>
    </source>
</evidence>
<dbReference type="SUPFAM" id="SSF51182">
    <property type="entry name" value="RmlC-like cupins"/>
    <property type="match status" value="1"/>
</dbReference>
<dbReference type="KEGG" id="oho:Oweho_0649"/>
<dbReference type="OrthoDB" id="321327at2"/>
<accession>G8R0Z2</accession>
<feature type="binding site" evidence="2">
    <location>
        <position position="57"/>
    </location>
    <ligand>
        <name>Fe cation</name>
        <dbReference type="ChEBI" id="CHEBI:24875"/>
    </ligand>
</feature>
<reference evidence="6 7" key="1">
    <citation type="journal article" date="2012" name="Stand. Genomic Sci.">
        <title>Genome sequence of the orange-pigmented seawater bacterium Owenweeksia hongkongensis type strain (UST20020801(T)).</title>
        <authorList>
            <person name="Riedel T."/>
            <person name="Held B."/>
            <person name="Nolan M."/>
            <person name="Lucas S."/>
            <person name="Lapidus A."/>
            <person name="Tice H."/>
            <person name="Del Rio T.G."/>
            <person name="Cheng J.F."/>
            <person name="Han C."/>
            <person name="Tapia R."/>
            <person name="Goodwin L.A."/>
            <person name="Pitluck S."/>
            <person name="Liolios K."/>
            <person name="Mavromatis K."/>
            <person name="Pagani I."/>
            <person name="Ivanova N."/>
            <person name="Mikhailova N."/>
            <person name="Pati A."/>
            <person name="Chen A."/>
            <person name="Palaniappan K."/>
            <person name="Rohde M."/>
            <person name="Tindall B.J."/>
            <person name="Detter J.C."/>
            <person name="Goker M."/>
            <person name="Woyke T."/>
            <person name="Bristow J."/>
            <person name="Eisen J.A."/>
            <person name="Markowitz V."/>
            <person name="Hugenholtz P."/>
            <person name="Klenk H.P."/>
            <person name="Kyrpides N.C."/>
        </authorList>
    </citation>
    <scope>NUCLEOTIDE SEQUENCE</scope>
    <source>
        <strain evidence="7">DSM 17368 / JCM 12287 / NRRL B-23963</strain>
    </source>
</reference>
<dbReference type="Pfam" id="PF05726">
    <property type="entry name" value="Pirin_C"/>
    <property type="match status" value="1"/>
</dbReference>
<dbReference type="CDD" id="cd02909">
    <property type="entry name" value="cupin_pirin_N"/>
    <property type="match status" value="1"/>
</dbReference>
<feature type="binding site" evidence="2">
    <location>
        <position position="101"/>
    </location>
    <ligand>
        <name>Fe cation</name>
        <dbReference type="ChEBI" id="CHEBI:24875"/>
    </ligand>
</feature>
<dbReference type="PIRSF" id="PIRSF006232">
    <property type="entry name" value="Pirin"/>
    <property type="match status" value="1"/>
</dbReference>
<dbReference type="InterPro" id="IPR003829">
    <property type="entry name" value="Pirin_N_dom"/>
</dbReference>
<dbReference type="AlphaFoldDB" id="G8R0Z2"/>
<dbReference type="Pfam" id="PF02678">
    <property type="entry name" value="Pirin"/>
    <property type="match status" value="1"/>
</dbReference>
<protein>
    <submittedName>
        <fullName evidence="6">Pirin-related protein</fullName>
    </submittedName>
</protein>
<evidence type="ECO:0000259" key="4">
    <source>
        <dbReference type="Pfam" id="PF02678"/>
    </source>
</evidence>
<feature type="domain" description="Pirin N-terminal" evidence="4">
    <location>
        <begin position="27"/>
        <end position="123"/>
    </location>
</feature>
<feature type="binding site" evidence="2">
    <location>
        <position position="59"/>
    </location>
    <ligand>
        <name>Fe cation</name>
        <dbReference type="ChEBI" id="CHEBI:24875"/>
    </ligand>
</feature>
<dbReference type="EMBL" id="CP003156">
    <property type="protein sequence ID" value="AEV31663.1"/>
    <property type="molecule type" value="Genomic_DNA"/>
</dbReference>
<evidence type="ECO:0000313" key="6">
    <source>
        <dbReference type="EMBL" id="AEV31663.1"/>
    </source>
</evidence>
<gene>
    <name evidence="6" type="ordered locus">Oweho_0649</name>
</gene>
<name>G8R0Z2_OWEHD</name>
<dbReference type="GO" id="GO:0046872">
    <property type="term" value="F:metal ion binding"/>
    <property type="evidence" value="ECO:0007669"/>
    <property type="project" value="UniProtKB-KW"/>
</dbReference>
<organism evidence="6 7">
    <name type="scientific">Owenweeksia hongkongensis (strain DSM 17368 / CIP 108786 / JCM 12287 / NRRL B-23963 / UST20020801)</name>
    <dbReference type="NCBI Taxonomy" id="926562"/>
    <lineage>
        <taxon>Bacteria</taxon>
        <taxon>Pseudomonadati</taxon>
        <taxon>Bacteroidota</taxon>
        <taxon>Flavobacteriia</taxon>
        <taxon>Flavobacteriales</taxon>
        <taxon>Owenweeksiaceae</taxon>
        <taxon>Owenweeksia</taxon>
    </lineage>
</organism>